<evidence type="ECO:0000313" key="1">
    <source>
        <dbReference type="EMBL" id="KAI4354516.1"/>
    </source>
</evidence>
<proteinExistence type="predicted"/>
<name>A0ACB9Q149_BAUVA</name>
<dbReference type="EMBL" id="CM039427">
    <property type="protein sequence ID" value="KAI4354516.1"/>
    <property type="molecule type" value="Genomic_DNA"/>
</dbReference>
<gene>
    <name evidence="1" type="ORF">L6164_003369</name>
</gene>
<sequence>MDRSVIRDWEEECRTPRHIENQIPSVIMCPPPPPRKKPFGGTRREPPKDGYFQPPDLDSLFAPRKEACA</sequence>
<protein>
    <submittedName>
        <fullName evidence="1">Uncharacterized protein</fullName>
    </submittedName>
</protein>
<evidence type="ECO:0000313" key="2">
    <source>
        <dbReference type="Proteomes" id="UP000828941"/>
    </source>
</evidence>
<accession>A0ACB9Q149</accession>
<comment type="caution">
    <text evidence="1">The sequence shown here is derived from an EMBL/GenBank/DDBJ whole genome shotgun (WGS) entry which is preliminary data.</text>
</comment>
<organism evidence="1 2">
    <name type="scientific">Bauhinia variegata</name>
    <name type="common">Purple orchid tree</name>
    <name type="synonym">Phanera variegata</name>
    <dbReference type="NCBI Taxonomy" id="167791"/>
    <lineage>
        <taxon>Eukaryota</taxon>
        <taxon>Viridiplantae</taxon>
        <taxon>Streptophyta</taxon>
        <taxon>Embryophyta</taxon>
        <taxon>Tracheophyta</taxon>
        <taxon>Spermatophyta</taxon>
        <taxon>Magnoliopsida</taxon>
        <taxon>eudicotyledons</taxon>
        <taxon>Gunneridae</taxon>
        <taxon>Pentapetalae</taxon>
        <taxon>rosids</taxon>
        <taxon>fabids</taxon>
        <taxon>Fabales</taxon>
        <taxon>Fabaceae</taxon>
        <taxon>Cercidoideae</taxon>
        <taxon>Cercideae</taxon>
        <taxon>Bauhiniinae</taxon>
        <taxon>Bauhinia</taxon>
    </lineage>
</organism>
<reference evidence="1 2" key="1">
    <citation type="journal article" date="2022" name="DNA Res.">
        <title>Chromosomal-level genome assembly of the orchid tree Bauhinia variegata (Leguminosae; Cercidoideae) supports the allotetraploid origin hypothesis of Bauhinia.</title>
        <authorList>
            <person name="Zhong Y."/>
            <person name="Chen Y."/>
            <person name="Zheng D."/>
            <person name="Pang J."/>
            <person name="Liu Y."/>
            <person name="Luo S."/>
            <person name="Meng S."/>
            <person name="Qian L."/>
            <person name="Wei D."/>
            <person name="Dai S."/>
            <person name="Zhou R."/>
        </authorList>
    </citation>
    <scope>NUCLEOTIDE SEQUENCE [LARGE SCALE GENOMIC DNA]</scope>
    <source>
        <strain evidence="1">BV-YZ2020</strain>
    </source>
</reference>
<keyword evidence="2" id="KW-1185">Reference proteome</keyword>
<dbReference type="Proteomes" id="UP000828941">
    <property type="component" value="Chromosome 2"/>
</dbReference>